<feature type="transmembrane region" description="Helical" evidence="1">
    <location>
        <begin position="12"/>
        <end position="32"/>
    </location>
</feature>
<protein>
    <submittedName>
        <fullName evidence="2">Putative secreted protein</fullName>
    </submittedName>
</protein>
<keyword evidence="1" id="KW-0812">Transmembrane</keyword>
<reference evidence="2" key="1">
    <citation type="journal article" date="2018" name="PLoS Negl. Trop. Dis.">
        <title>Sialome diversity of ticks revealed by RNAseq of single tick salivary glands.</title>
        <authorList>
            <person name="Perner J."/>
            <person name="Kropackova S."/>
            <person name="Kopacek P."/>
            <person name="Ribeiro J.M."/>
        </authorList>
    </citation>
    <scope>NUCLEOTIDE SEQUENCE</scope>
    <source>
        <strain evidence="2">Siblings of single egg batch collected in Ceske Budejovice</strain>
        <tissue evidence="2">Salivary glands</tissue>
    </source>
</reference>
<keyword evidence="1" id="KW-1133">Transmembrane helix</keyword>
<organism evidence="2">
    <name type="scientific">Ixodes ricinus</name>
    <name type="common">Common tick</name>
    <name type="synonym">Acarus ricinus</name>
    <dbReference type="NCBI Taxonomy" id="34613"/>
    <lineage>
        <taxon>Eukaryota</taxon>
        <taxon>Metazoa</taxon>
        <taxon>Ecdysozoa</taxon>
        <taxon>Arthropoda</taxon>
        <taxon>Chelicerata</taxon>
        <taxon>Arachnida</taxon>
        <taxon>Acari</taxon>
        <taxon>Parasitiformes</taxon>
        <taxon>Ixodida</taxon>
        <taxon>Ixodoidea</taxon>
        <taxon>Ixodidae</taxon>
        <taxon>Ixodinae</taxon>
        <taxon>Ixodes</taxon>
    </lineage>
</organism>
<dbReference type="EMBL" id="GEGO01000720">
    <property type="protein sequence ID" value="JAR94684.1"/>
    <property type="molecule type" value="Transcribed_RNA"/>
</dbReference>
<dbReference type="AlphaFoldDB" id="A0A147BV64"/>
<keyword evidence="1" id="KW-0472">Membrane</keyword>
<name>A0A147BV64_IXORI</name>
<accession>A0A147BV64</accession>
<proteinExistence type="predicted"/>
<sequence>MLRITPWFPSGRWCNFFVMLRISLAIVLGFTLHNDCSLVIGLNTTGIPAGRSFLYDTRVNGVLSSSTSMASSTE</sequence>
<evidence type="ECO:0000313" key="2">
    <source>
        <dbReference type="EMBL" id="JAR94684.1"/>
    </source>
</evidence>
<evidence type="ECO:0000256" key="1">
    <source>
        <dbReference type="SAM" id="Phobius"/>
    </source>
</evidence>